<dbReference type="InParanoid" id="A0A2K1QWU1"/>
<dbReference type="Pfam" id="PF03914">
    <property type="entry name" value="CBF"/>
    <property type="match status" value="1"/>
</dbReference>
<dbReference type="GO" id="GO:0005730">
    <property type="term" value="C:nucleolus"/>
    <property type="evidence" value="ECO:0007669"/>
    <property type="project" value="UniProtKB-SubCell"/>
</dbReference>
<dbReference type="PANTHER" id="PTHR14428">
    <property type="entry name" value="NUCLEOLAR COMPLEX PROTEIN 3"/>
    <property type="match status" value="1"/>
</dbReference>
<dbReference type="InterPro" id="IPR005612">
    <property type="entry name" value="CCAAT-binding_factor"/>
</dbReference>
<accession>A0A2K1QWU1</accession>
<dbReference type="PIRSF" id="PIRSF028977">
    <property type="entry name" value="Nucleolar_complex_p3"/>
    <property type="match status" value="1"/>
</dbReference>
<feature type="compositionally biased region" description="Acidic residues" evidence="6">
    <location>
        <begin position="89"/>
        <end position="101"/>
    </location>
</feature>
<dbReference type="PANTHER" id="PTHR14428:SF5">
    <property type="entry name" value="NUCLEOLAR COMPLEX PROTEIN 3 HOMOLOG"/>
    <property type="match status" value="1"/>
</dbReference>
<feature type="region of interest" description="Disordered" evidence="6">
    <location>
        <begin position="330"/>
        <end position="358"/>
    </location>
</feature>
<keyword evidence="4" id="KW-0539">Nucleus</keyword>
<protein>
    <recommendedName>
        <fullName evidence="5">Nucleolar complex-associated protein 3</fullName>
    </recommendedName>
</protein>
<evidence type="ECO:0000256" key="3">
    <source>
        <dbReference type="ARBA" id="ARBA00023054"/>
    </source>
</evidence>
<name>A0A2K1QWU1_9PEZI</name>
<evidence type="ECO:0000256" key="5">
    <source>
        <dbReference type="PIRNR" id="PIRNR028977"/>
    </source>
</evidence>
<dbReference type="InterPro" id="IPR016024">
    <property type="entry name" value="ARM-type_fold"/>
</dbReference>
<dbReference type="STRING" id="2082308.A0A2K1QWU1"/>
<evidence type="ECO:0000259" key="8">
    <source>
        <dbReference type="Pfam" id="PF07540"/>
    </source>
</evidence>
<feature type="compositionally biased region" description="Basic residues" evidence="6">
    <location>
        <begin position="345"/>
        <end position="358"/>
    </location>
</feature>
<keyword evidence="10" id="KW-1185">Reference proteome</keyword>
<organism evidence="9 10">
    <name type="scientific">Sphaceloma murrayae</name>
    <dbReference type="NCBI Taxonomy" id="2082308"/>
    <lineage>
        <taxon>Eukaryota</taxon>
        <taxon>Fungi</taxon>
        <taxon>Dikarya</taxon>
        <taxon>Ascomycota</taxon>
        <taxon>Pezizomycotina</taxon>
        <taxon>Dothideomycetes</taxon>
        <taxon>Dothideomycetidae</taxon>
        <taxon>Myriangiales</taxon>
        <taxon>Elsinoaceae</taxon>
        <taxon>Sphaceloma</taxon>
    </lineage>
</organism>
<feature type="compositionally biased region" description="Polar residues" evidence="6">
    <location>
        <begin position="16"/>
        <end position="32"/>
    </location>
</feature>
<dbReference type="EMBL" id="NKHZ01000031">
    <property type="protein sequence ID" value="PNS19526.1"/>
    <property type="molecule type" value="Genomic_DNA"/>
</dbReference>
<dbReference type="GO" id="GO:0003682">
    <property type="term" value="F:chromatin binding"/>
    <property type="evidence" value="ECO:0007669"/>
    <property type="project" value="TreeGrafter"/>
</dbReference>
<evidence type="ECO:0000256" key="1">
    <source>
        <dbReference type="ARBA" id="ARBA00004604"/>
    </source>
</evidence>
<dbReference type="GO" id="GO:0006270">
    <property type="term" value="P:DNA replication initiation"/>
    <property type="evidence" value="ECO:0007669"/>
    <property type="project" value="TreeGrafter"/>
</dbReference>
<feature type="compositionally biased region" description="Basic and acidic residues" evidence="6">
    <location>
        <begin position="50"/>
        <end position="72"/>
    </location>
</feature>
<comment type="subcellular location">
    <subcellularLocation>
        <location evidence="1 5">Nucleus</location>
        <location evidence="1 5">Nucleolus</location>
    </subcellularLocation>
</comment>
<evidence type="ECO:0000256" key="4">
    <source>
        <dbReference type="ARBA" id="ARBA00023242"/>
    </source>
</evidence>
<comment type="caution">
    <text evidence="9">The sequence shown here is derived from an EMBL/GenBank/DDBJ whole genome shotgun (WGS) entry which is preliminary data.</text>
</comment>
<sequence>MSRLPAPKRRRLSPPENDTATVTNSFYSNASKWNLEEAYAERSRKKRDKDKKSDRLPIKTSEGRVEQVRKEDEPEPEEETESTNGAPAEAEEEQDEAVEEPEILKPLKEQILEAKEDLAKMAGLISEDPEEHISQLKSLAKIGFSRHTTIKKLALATQLAVYKDIIPGYRIRPLSDDDMKAKLSKDVKRLRHFEQTLVSCYREYVQGLGRTIKAASKSEDADRTSLASTAITCVCTLLEAVPHFNMRNDLISIIVTKVSSRTVDKDFVRARNTLEALFTNDEDGNVSLEAVTQLTKMFKSRDYAIHSSVLNTFLALRLLSEYSYRASTTRVDKDDPFEPQDPKMKKSKREFRTKRERKRMRENKVIEKEMAEADAAVSHEERDKNQSEMLKLVFVAYFRILKQRTPHLMGAVLEGLARYAHLINQDFFGDILESLRDLISRQSEESEETSELGTLRNQSRETLLCIVTAFALLQGQDTFRAASGLHLDLTFFSQRLYNEVVPFSLDAAIETPAKTTTTTDILNADAGPKKDRINVQTPSLLLLRSLHPLLLPPQNTRAVPPTLLAAFTKRLMTASLHLPEKSALAVLGLVKQVLKVQGRKIAGLWYTEERKGDGVFDMQREDVGSANPFAGTVWEGDILRAHWSERVRDAAREVEREVVRGRK</sequence>
<reference evidence="9 10" key="1">
    <citation type="submission" date="2017-06" db="EMBL/GenBank/DDBJ databases">
        <title>Draft genome sequence of a variant of Elsinoe murrayae.</title>
        <authorList>
            <person name="Cheng Q."/>
        </authorList>
    </citation>
    <scope>NUCLEOTIDE SEQUENCE [LARGE SCALE GENOMIC DNA]</scope>
    <source>
        <strain evidence="9 10">CQ-2017a</strain>
    </source>
</reference>
<evidence type="ECO:0000259" key="7">
    <source>
        <dbReference type="Pfam" id="PF03914"/>
    </source>
</evidence>
<feature type="compositionally biased region" description="Basic residues" evidence="6">
    <location>
        <begin position="1"/>
        <end position="12"/>
    </location>
</feature>
<gene>
    <name evidence="9" type="ORF">CAC42_7370</name>
</gene>
<dbReference type="InterPro" id="IPR011501">
    <property type="entry name" value="Noc3_N"/>
</dbReference>
<keyword evidence="5" id="KW-0690">Ribosome biogenesis</keyword>
<dbReference type="FunCoup" id="A0A2K1QWU1">
    <property type="interactions" value="1041"/>
</dbReference>
<dbReference type="OrthoDB" id="10263597at2759"/>
<dbReference type="AlphaFoldDB" id="A0A2K1QWU1"/>
<dbReference type="SUPFAM" id="SSF48371">
    <property type="entry name" value="ARM repeat"/>
    <property type="match status" value="1"/>
</dbReference>
<feature type="region of interest" description="Disordered" evidence="6">
    <location>
        <begin position="1"/>
        <end position="103"/>
    </location>
</feature>
<evidence type="ECO:0000256" key="2">
    <source>
        <dbReference type="ARBA" id="ARBA00007797"/>
    </source>
</evidence>
<dbReference type="Proteomes" id="UP000243797">
    <property type="component" value="Unassembled WGS sequence"/>
</dbReference>
<comment type="similarity">
    <text evidence="2 5">Belongs to the CBF/MAK21 family.</text>
</comment>
<proteinExistence type="inferred from homology"/>
<feature type="domain" description="Nucleolar complex-associated protein 3 N-terminal" evidence="8">
    <location>
        <begin position="113"/>
        <end position="204"/>
    </location>
</feature>
<evidence type="ECO:0000313" key="10">
    <source>
        <dbReference type="Proteomes" id="UP000243797"/>
    </source>
</evidence>
<comment type="function">
    <text evidence="5">Required for synthesis of 60S ribosomal subunits and the transport of pre-ribosomes from the nucleoplasm to the cytoplasm.</text>
</comment>
<feature type="domain" description="CCAAT-binding factor" evidence="7">
    <location>
        <begin position="463"/>
        <end position="651"/>
    </location>
</feature>
<dbReference type="GO" id="GO:0042254">
    <property type="term" value="P:ribosome biogenesis"/>
    <property type="evidence" value="ECO:0007669"/>
    <property type="project" value="UniProtKB-KW"/>
</dbReference>
<evidence type="ECO:0000313" key="9">
    <source>
        <dbReference type="EMBL" id="PNS19526.1"/>
    </source>
</evidence>
<keyword evidence="3" id="KW-0175">Coiled coil</keyword>
<feature type="compositionally biased region" description="Basic and acidic residues" evidence="6">
    <location>
        <begin position="330"/>
        <end position="344"/>
    </location>
</feature>
<evidence type="ECO:0000256" key="6">
    <source>
        <dbReference type="SAM" id="MobiDB-lite"/>
    </source>
</evidence>
<dbReference type="Pfam" id="PF07540">
    <property type="entry name" value="NOC3p"/>
    <property type="match status" value="1"/>
</dbReference>
<dbReference type="InterPro" id="IPR016903">
    <property type="entry name" value="Nucleolar_cplx-assoc_3"/>
</dbReference>